<comment type="caution">
    <text evidence="4">The sequence shown here is derived from an EMBL/GenBank/DDBJ whole genome shotgun (WGS) entry which is preliminary data.</text>
</comment>
<dbReference type="SUPFAM" id="SSF55909">
    <property type="entry name" value="Pentein"/>
    <property type="match status" value="1"/>
</dbReference>
<evidence type="ECO:0000256" key="3">
    <source>
        <dbReference type="ARBA" id="ARBA00049429"/>
    </source>
</evidence>
<dbReference type="Proteomes" id="UP000623958">
    <property type="component" value="Unassembled WGS sequence"/>
</dbReference>
<reference evidence="4" key="2">
    <citation type="submission" date="2020-09" db="EMBL/GenBank/DDBJ databases">
        <authorList>
            <person name="Sun Q."/>
            <person name="Ohkuma M."/>
        </authorList>
    </citation>
    <scope>NUCLEOTIDE SEQUENCE</scope>
    <source>
        <strain evidence="4">JCM 13306</strain>
    </source>
</reference>
<dbReference type="Pfam" id="PF19420">
    <property type="entry name" value="DDAH_eukar"/>
    <property type="match status" value="1"/>
</dbReference>
<dbReference type="AlphaFoldDB" id="A0A919F5Q5"/>
<dbReference type="RefSeq" id="WP_434028620.1">
    <property type="nucleotide sequence ID" value="NZ_BNBA01000004.1"/>
</dbReference>
<sequence>MDDKHDLPVLAGETPTSLAAAWSAAPLRHHLLLCAPEHFAVDYVINPWMAAHVHGANPRRAWTQWQALQELLAMHADVDLLAPAPGLPDLVFTANAGLVRGNDFIPSRFRHPERRGEEPLCIEWFRRAGFRIRPLPDTVMFEGAGDALFERGRQPRLWLGHGHRSDAAAAPELERMLDVEVVPLRLVDARFYHLDTCFCPLRDGRLLYYPAAFDERAQEEIARRVPPHLRIAVAEEDALAFACNAVDLDDTVVMHRASAALQQALAGFGYAVAQTPLDEFLKSGGSAKCLTLRLDE</sequence>
<reference evidence="4" key="1">
    <citation type="journal article" date="2014" name="Int. J. Syst. Evol. Microbiol.">
        <title>Complete genome sequence of Corynebacterium casei LMG S-19264T (=DSM 44701T), isolated from a smear-ripened cheese.</title>
        <authorList>
            <consortium name="US DOE Joint Genome Institute (JGI-PGF)"/>
            <person name="Walter F."/>
            <person name="Albersmeier A."/>
            <person name="Kalinowski J."/>
            <person name="Ruckert C."/>
        </authorList>
    </citation>
    <scope>NUCLEOTIDE SEQUENCE</scope>
    <source>
        <strain evidence="4">JCM 13306</strain>
    </source>
</reference>
<comment type="catalytic activity">
    <reaction evidence="3">
        <text>L-arginine + H2O = L-citrulline + NH4(+)</text>
        <dbReference type="Rhea" id="RHEA:19597"/>
        <dbReference type="ChEBI" id="CHEBI:15377"/>
        <dbReference type="ChEBI" id="CHEBI:28938"/>
        <dbReference type="ChEBI" id="CHEBI:32682"/>
        <dbReference type="ChEBI" id="CHEBI:57743"/>
        <dbReference type="EC" id="3.5.3.6"/>
    </reaction>
</comment>
<dbReference type="GO" id="GO:0016990">
    <property type="term" value="F:arginine deiminase activity"/>
    <property type="evidence" value="ECO:0007669"/>
    <property type="project" value="UniProtKB-EC"/>
</dbReference>
<evidence type="ECO:0000256" key="2">
    <source>
        <dbReference type="ARBA" id="ARBA00012171"/>
    </source>
</evidence>
<comment type="pathway">
    <text evidence="1">Amino-acid degradation; L-arginine degradation via ADI pathway; carbamoyl phosphate from L-arginine: step 1/2.</text>
</comment>
<accession>A0A919F5Q5</accession>
<dbReference type="EC" id="3.5.3.6" evidence="2"/>
<protein>
    <recommendedName>
        <fullName evidence="2">arginine deiminase</fullName>
        <ecNumber evidence="2">3.5.3.6</ecNumber>
    </recommendedName>
</protein>
<name>A0A919F5Q5_9XANT</name>
<proteinExistence type="predicted"/>
<dbReference type="Gene3D" id="3.75.10.10">
    <property type="entry name" value="L-arginine/glycine Amidinotransferase, Chain A"/>
    <property type="match status" value="1"/>
</dbReference>
<evidence type="ECO:0000313" key="4">
    <source>
        <dbReference type="EMBL" id="GHH49096.1"/>
    </source>
</evidence>
<organism evidence="4 5">
    <name type="scientific">Xanthomonas boreopolis</name>
    <dbReference type="NCBI Taxonomy" id="86183"/>
    <lineage>
        <taxon>Bacteria</taxon>
        <taxon>Pseudomonadati</taxon>
        <taxon>Pseudomonadota</taxon>
        <taxon>Gammaproteobacteria</taxon>
        <taxon>Lysobacterales</taxon>
        <taxon>Lysobacteraceae</taxon>
        <taxon>Xanthomonas</taxon>
    </lineage>
</organism>
<evidence type="ECO:0000313" key="5">
    <source>
        <dbReference type="Proteomes" id="UP000623958"/>
    </source>
</evidence>
<evidence type="ECO:0000256" key="1">
    <source>
        <dbReference type="ARBA" id="ARBA00005213"/>
    </source>
</evidence>
<dbReference type="EMBL" id="BNBA01000004">
    <property type="protein sequence ID" value="GHH49096.1"/>
    <property type="molecule type" value="Genomic_DNA"/>
</dbReference>
<keyword evidence="5" id="KW-1185">Reference proteome</keyword>
<dbReference type="GO" id="GO:0019546">
    <property type="term" value="P:L-arginine deiminase pathway"/>
    <property type="evidence" value="ECO:0007669"/>
    <property type="project" value="TreeGrafter"/>
</dbReference>
<gene>
    <name evidence="4" type="ORF">GCM10009090_08060</name>
</gene>
<dbReference type="PANTHER" id="PTHR47271:SF2">
    <property type="entry name" value="ARGININE DEIMINASE"/>
    <property type="match status" value="1"/>
</dbReference>
<dbReference type="PANTHER" id="PTHR47271">
    <property type="entry name" value="ARGININE DEIMINASE"/>
    <property type="match status" value="1"/>
</dbReference>